<feature type="coiled-coil region" evidence="5">
    <location>
        <begin position="454"/>
        <end position="490"/>
    </location>
</feature>
<comment type="subcellular location">
    <subcellularLocation>
        <location evidence="1">Membrane</location>
        <topology evidence="1">Multi-pass membrane protein</topology>
    </subcellularLocation>
</comment>
<feature type="transmembrane region" description="Helical" evidence="7">
    <location>
        <begin position="751"/>
        <end position="769"/>
    </location>
</feature>
<dbReference type="Pfam" id="PF10334">
    <property type="entry name" value="BRE4"/>
    <property type="match status" value="1"/>
</dbReference>
<feature type="domain" description="Integral membrane bound transporter" evidence="10">
    <location>
        <begin position="700"/>
        <end position="832"/>
    </location>
</feature>
<accession>A0A0F7SKZ7</accession>
<feature type="region of interest" description="Disordered" evidence="6">
    <location>
        <begin position="593"/>
        <end position="651"/>
    </location>
</feature>
<feature type="transmembrane region" description="Helical" evidence="7">
    <location>
        <begin position="195"/>
        <end position="215"/>
    </location>
</feature>
<proteinExistence type="predicted"/>
<feature type="domain" description="DUF2421" evidence="8">
    <location>
        <begin position="876"/>
        <end position="1103"/>
    </location>
</feature>
<feature type="transmembrane region" description="Helical" evidence="7">
    <location>
        <begin position="818"/>
        <end position="838"/>
    </location>
</feature>
<dbReference type="EMBL" id="LN483326">
    <property type="protein sequence ID" value="CDZ98124.1"/>
    <property type="molecule type" value="Genomic_DNA"/>
</dbReference>
<feature type="transmembrane region" description="Helical" evidence="7">
    <location>
        <begin position="673"/>
        <end position="690"/>
    </location>
</feature>
<reference evidence="11" key="1">
    <citation type="submission" date="2014-08" db="EMBL/GenBank/DDBJ databases">
        <authorList>
            <person name="Sharma Rahul"/>
            <person name="Thines Marco"/>
        </authorList>
    </citation>
    <scope>NUCLEOTIDE SEQUENCE</scope>
</reference>
<feature type="transmembrane region" description="Helical" evidence="7">
    <location>
        <begin position="171"/>
        <end position="188"/>
    </location>
</feature>
<feature type="compositionally biased region" description="Polar residues" evidence="6">
    <location>
        <begin position="1"/>
        <end position="18"/>
    </location>
</feature>
<dbReference type="InterPro" id="IPR018823">
    <property type="entry name" value="ArAE_2_N"/>
</dbReference>
<organism evidence="11">
    <name type="scientific">Phaffia rhodozyma</name>
    <name type="common">Yeast</name>
    <name type="synonym">Xanthophyllomyces dendrorhous</name>
    <dbReference type="NCBI Taxonomy" id="264483"/>
    <lineage>
        <taxon>Eukaryota</taxon>
        <taxon>Fungi</taxon>
        <taxon>Dikarya</taxon>
        <taxon>Basidiomycota</taxon>
        <taxon>Agaricomycotina</taxon>
        <taxon>Tremellomycetes</taxon>
        <taxon>Cystofilobasidiales</taxon>
        <taxon>Mrakiaceae</taxon>
        <taxon>Phaffia</taxon>
    </lineage>
</organism>
<evidence type="ECO:0000256" key="4">
    <source>
        <dbReference type="ARBA" id="ARBA00023136"/>
    </source>
</evidence>
<evidence type="ECO:0000256" key="6">
    <source>
        <dbReference type="SAM" id="MobiDB-lite"/>
    </source>
</evidence>
<feature type="transmembrane region" description="Helical" evidence="7">
    <location>
        <begin position="781"/>
        <end position="798"/>
    </location>
</feature>
<feature type="compositionally biased region" description="Acidic residues" evidence="6">
    <location>
        <begin position="605"/>
        <end position="620"/>
    </location>
</feature>
<evidence type="ECO:0000259" key="9">
    <source>
        <dbReference type="Pfam" id="PF10337"/>
    </source>
</evidence>
<dbReference type="PANTHER" id="PTHR37994">
    <property type="entry name" value="ARAE_2_N DOMAIN-CONTAINING PROTEIN-RELATED"/>
    <property type="match status" value="1"/>
</dbReference>
<evidence type="ECO:0000256" key="5">
    <source>
        <dbReference type="SAM" id="Coils"/>
    </source>
</evidence>
<feature type="transmembrane region" description="Helical" evidence="7">
    <location>
        <begin position="221"/>
        <end position="246"/>
    </location>
</feature>
<name>A0A0F7SKZ7_PHARH</name>
<feature type="compositionally biased region" description="Basic and acidic residues" evidence="6">
    <location>
        <begin position="635"/>
        <end position="644"/>
    </location>
</feature>
<keyword evidence="2 7" id="KW-0812">Transmembrane</keyword>
<evidence type="ECO:0000256" key="7">
    <source>
        <dbReference type="SAM" id="Phobius"/>
    </source>
</evidence>
<dbReference type="PANTHER" id="PTHR37994:SF3">
    <property type="entry name" value="ER TRANSPORTER 6TM N-TERMINAL DOMAIN-CONTAINING PROTEIN"/>
    <property type="match status" value="1"/>
</dbReference>
<dbReference type="Pfam" id="PF13515">
    <property type="entry name" value="FUSC_2"/>
    <property type="match status" value="1"/>
</dbReference>
<dbReference type="InterPro" id="IPR049453">
    <property type="entry name" value="Memb_transporter_dom"/>
</dbReference>
<evidence type="ECO:0000313" key="11">
    <source>
        <dbReference type="EMBL" id="CDZ98124.1"/>
    </source>
</evidence>
<evidence type="ECO:0000256" key="3">
    <source>
        <dbReference type="ARBA" id="ARBA00022989"/>
    </source>
</evidence>
<dbReference type="GO" id="GO:0016020">
    <property type="term" value="C:membrane"/>
    <property type="evidence" value="ECO:0007669"/>
    <property type="project" value="UniProtKB-SubCell"/>
</dbReference>
<evidence type="ECO:0000259" key="10">
    <source>
        <dbReference type="Pfam" id="PF13515"/>
    </source>
</evidence>
<keyword evidence="5" id="KW-0175">Coiled coil</keyword>
<feature type="region of interest" description="Disordered" evidence="6">
    <location>
        <begin position="1020"/>
        <end position="1053"/>
    </location>
</feature>
<dbReference type="Pfam" id="PF10337">
    <property type="entry name" value="ArAE_2_N"/>
    <property type="match status" value="1"/>
</dbReference>
<dbReference type="InterPro" id="IPR018820">
    <property type="entry name" value="BRE4-related_DUF2421"/>
</dbReference>
<feature type="domain" description="Putative ER transporter 6TM N-terminal" evidence="9">
    <location>
        <begin position="52"/>
        <end position="493"/>
    </location>
</feature>
<dbReference type="AlphaFoldDB" id="A0A0F7SKZ7"/>
<feature type="transmembrane region" description="Helical" evidence="7">
    <location>
        <begin position="102"/>
        <end position="127"/>
    </location>
</feature>
<feature type="transmembrane region" description="Helical" evidence="7">
    <location>
        <begin position="725"/>
        <end position="745"/>
    </location>
</feature>
<keyword evidence="4 7" id="KW-0472">Membrane</keyword>
<keyword evidence="3 7" id="KW-1133">Transmembrane helix</keyword>
<protein>
    <submittedName>
        <fullName evidence="11">Predicted membrane protein</fullName>
    </submittedName>
</protein>
<evidence type="ECO:0000259" key="8">
    <source>
        <dbReference type="Pfam" id="PF10334"/>
    </source>
</evidence>
<feature type="region of interest" description="Disordered" evidence="6">
    <location>
        <begin position="1"/>
        <end position="26"/>
    </location>
</feature>
<evidence type="ECO:0000256" key="1">
    <source>
        <dbReference type="ARBA" id="ARBA00004141"/>
    </source>
</evidence>
<sequence length="1137" mass="126889">MAKQHVSSPPRSEGSPQYASEPDQMHPVETKSKLKSVVQEYLNDIKPLLIKKNFKKLTRCLVATFAALILLVDEKSLKVMGQAGFFCAMVSVMVPPSLPVSLFFMACSTILMGMLFGWAWGCAAMAASLQARSKTLLASTYERVTVGLNNNPDATFSSSIFAGDFLDPRSSTVFGIFLFFGCFALGALRAHIPKLTLMSVFGSIVLDVMCSYGPLFPSQQYTLATIFLIPTSSYVAIGLVCTVLIFPESLAHVWLDGMINGFLKISLQLVELQEVTLSPKFPLSSSELKLNVEKGRGLRGKMIAGTQAVKGSTGMLDLEPTYGRLGPGDLKKFDSKMSFLMTKVLSLQTFAPIVYDSVVRTEQDEILLSQIYSSSGITSNKPHSHKHVQNLRHLKLRTQISEKERANGHDLQALLPILRSSSSELRQSLIDALKSLISWLEMANSTRWSKFFKKNDKNTQAQEIEQKLEMERKLEALRQALVKFKEIERRNLVEGPFGGYFKELEKNKKTIDRLNHEGFSAKSLFVCFVFTTTLESYAEAFISFFEFAIQLRGKRPASRLWWPTGFGKLWRKITADDGTRSGEIDSPLISVASDIGRPRTSDDTLNQDDLAEEEADGDEDEGRKKFAGGIDYDEKEPNLARDPDANPPRTGFQRTSVKIGVFFGWLRSSKGLFSLRYALVSVCLWVIAVHPKTAQFNYQNRGLWALIMSQTGLAVFAGEQIATFILRMSGTVVGCVLGMVAWYMGSGHGNGNPYGVIAATLVLLTPWIFMRIALPQQKSMFYLMSGMMIVFIVGYSWVDTHLTVTVNSGKGYELFWKRVVLVTIGFTAGFIIMCFPKITSARTTVRRTACIINEKIAGVFEDEIEIFLLEARHDAHTTVNQAEIDRSKSSKERRMKSLSKNLLETAMIMQMIKPSVTVAKFEPQVRGPWPKETYERLLDAQWKLLVNTALLSGALTALNPHWCSVLVHQTPFLNPELITDIFGILSLITQCLYNGHPLPPTLHSLRDRLVYHDRSRSAFSSSRKVSPDERDEDDDSTGTNVDGDSLDPSTEKIDGVSMGVKNIGLDTLTDPQFPIHATAVVSISLCLTQIDTITDIVRELCGETGTFRGFDHWRFLNVKDEEEGYRSGLNGRRKKLD</sequence>
<evidence type="ECO:0000256" key="2">
    <source>
        <dbReference type="ARBA" id="ARBA00022692"/>
    </source>
</evidence>